<dbReference type="GO" id="GO:0030488">
    <property type="term" value="P:tRNA methylation"/>
    <property type="evidence" value="ECO:0007669"/>
    <property type="project" value="TreeGrafter"/>
</dbReference>
<evidence type="ECO:0000256" key="2">
    <source>
        <dbReference type="ARBA" id="ARBA00011043"/>
    </source>
</evidence>
<evidence type="ECO:0000256" key="3">
    <source>
        <dbReference type="ARBA" id="ARBA00022694"/>
    </source>
</evidence>
<dbReference type="NCBIfam" id="NF003661">
    <property type="entry name" value="PRK05291.1-3"/>
    <property type="match status" value="1"/>
</dbReference>
<dbReference type="InterPro" id="IPR005225">
    <property type="entry name" value="Small_GTP-bd"/>
</dbReference>
<dbReference type="GO" id="GO:0003924">
    <property type="term" value="F:GTPase activity"/>
    <property type="evidence" value="ECO:0007669"/>
    <property type="project" value="InterPro"/>
</dbReference>
<dbReference type="AlphaFoldDB" id="A5DPL4"/>
<dbReference type="PANTHER" id="PTHR42714:SF2">
    <property type="entry name" value="TRNA MODIFICATION GTPASE GTPBP3, MITOCHONDRIAL"/>
    <property type="match status" value="1"/>
</dbReference>
<dbReference type="InterPro" id="IPR031168">
    <property type="entry name" value="G_TrmE"/>
</dbReference>
<dbReference type="HOGENOM" id="CLU_019624_3_1_1"/>
<comment type="subcellular location">
    <subcellularLocation>
        <location evidence="1">Mitochondrion</location>
    </subcellularLocation>
</comment>
<dbReference type="InterPro" id="IPR027417">
    <property type="entry name" value="P-loop_NTPase"/>
</dbReference>
<evidence type="ECO:0000256" key="4">
    <source>
        <dbReference type="ARBA" id="ARBA00022741"/>
    </source>
</evidence>
<dbReference type="HAMAP" id="MF_00379">
    <property type="entry name" value="GTPase_MnmE"/>
    <property type="match status" value="1"/>
</dbReference>
<dbReference type="RefSeq" id="XP_001482195.2">
    <property type="nucleotide sequence ID" value="XM_001482145.1"/>
</dbReference>
<dbReference type="InterPro" id="IPR018948">
    <property type="entry name" value="GTP-bd_TrmE_N"/>
</dbReference>
<evidence type="ECO:0000256" key="1">
    <source>
        <dbReference type="ARBA" id="ARBA00004173"/>
    </source>
</evidence>
<dbReference type="Pfam" id="PF12631">
    <property type="entry name" value="MnmE_helical"/>
    <property type="match status" value="1"/>
</dbReference>
<dbReference type="EMBL" id="CH408161">
    <property type="protein sequence ID" value="EDK41117.2"/>
    <property type="molecule type" value="Genomic_DNA"/>
</dbReference>
<dbReference type="InterPro" id="IPR027368">
    <property type="entry name" value="MnmE_dom2"/>
</dbReference>
<dbReference type="GeneID" id="5124330"/>
<dbReference type="Gene3D" id="3.30.1360.120">
    <property type="entry name" value="Probable tRNA modification gtpase trme, domain 1"/>
    <property type="match status" value="1"/>
</dbReference>
<dbReference type="GO" id="GO:0005743">
    <property type="term" value="C:mitochondrial inner membrane"/>
    <property type="evidence" value="ECO:0007669"/>
    <property type="project" value="EnsemblFungi"/>
</dbReference>
<protein>
    <recommendedName>
        <fullName evidence="7">TrmE-type G domain-containing protein</fullName>
    </recommendedName>
</protein>
<keyword evidence="4 6" id="KW-0547">Nucleotide-binding</keyword>
<dbReference type="KEGG" id="pgu:PGUG_05215"/>
<name>A5DPL4_PICGU</name>
<gene>
    <name evidence="8" type="ORF">PGUG_05215</name>
</gene>
<evidence type="ECO:0000313" key="8">
    <source>
        <dbReference type="EMBL" id="EDK41117.2"/>
    </source>
</evidence>
<dbReference type="Pfam" id="PF01926">
    <property type="entry name" value="MMR_HSR1"/>
    <property type="match status" value="1"/>
</dbReference>
<dbReference type="Pfam" id="PF10396">
    <property type="entry name" value="TrmE_N"/>
    <property type="match status" value="1"/>
</dbReference>
<dbReference type="Gene3D" id="1.20.120.430">
    <property type="entry name" value="tRNA modification GTPase MnmE domain 2"/>
    <property type="match status" value="1"/>
</dbReference>
<dbReference type="InterPro" id="IPR025867">
    <property type="entry name" value="MnmE_helical"/>
</dbReference>
<evidence type="ECO:0000256" key="6">
    <source>
        <dbReference type="RuleBase" id="RU003313"/>
    </source>
</evidence>
<dbReference type="FunCoup" id="A5DPL4">
    <property type="interactions" value="456"/>
</dbReference>
<dbReference type="NCBIfam" id="TIGR00231">
    <property type="entry name" value="small_GTP"/>
    <property type="match status" value="1"/>
</dbReference>
<dbReference type="Proteomes" id="UP000001997">
    <property type="component" value="Unassembled WGS sequence"/>
</dbReference>
<organism evidence="8 9">
    <name type="scientific">Meyerozyma guilliermondii (strain ATCC 6260 / CBS 566 / DSM 6381 / JCM 1539 / NBRC 10279 / NRRL Y-324)</name>
    <name type="common">Yeast</name>
    <name type="synonym">Candida guilliermondii</name>
    <dbReference type="NCBI Taxonomy" id="294746"/>
    <lineage>
        <taxon>Eukaryota</taxon>
        <taxon>Fungi</taxon>
        <taxon>Dikarya</taxon>
        <taxon>Ascomycota</taxon>
        <taxon>Saccharomycotina</taxon>
        <taxon>Pichiomycetes</taxon>
        <taxon>Debaryomycetaceae</taxon>
        <taxon>Meyerozyma</taxon>
    </lineage>
</organism>
<dbReference type="NCBIfam" id="TIGR00450">
    <property type="entry name" value="mnmE_trmE_thdF"/>
    <property type="match status" value="1"/>
</dbReference>
<dbReference type="CDD" id="cd14858">
    <property type="entry name" value="TrmE_N"/>
    <property type="match status" value="1"/>
</dbReference>
<accession>A5DPL4</accession>
<dbReference type="FunFam" id="3.30.1360.120:FF:000007">
    <property type="entry name" value="tRNA modification GTPase GTPBP3, mitochondrial"/>
    <property type="match status" value="1"/>
</dbReference>
<proteinExistence type="inferred from homology"/>
<dbReference type="InterPro" id="IPR004520">
    <property type="entry name" value="GTPase_MnmE"/>
</dbReference>
<dbReference type="SUPFAM" id="SSF52540">
    <property type="entry name" value="P-loop containing nucleoside triphosphate hydrolases"/>
    <property type="match status" value="1"/>
</dbReference>
<dbReference type="InterPro" id="IPR006073">
    <property type="entry name" value="GTP-bd"/>
</dbReference>
<dbReference type="STRING" id="294746.A5DPL4"/>
<dbReference type="InParanoid" id="A5DPL4"/>
<dbReference type="OrthoDB" id="188276at2759"/>
<dbReference type="Gene3D" id="3.40.50.300">
    <property type="entry name" value="P-loop containing nucleotide triphosphate hydrolases"/>
    <property type="match status" value="1"/>
</dbReference>
<dbReference type="OMA" id="EFHCHGG"/>
<keyword evidence="3 6" id="KW-0819">tRNA processing</keyword>
<dbReference type="VEuPathDB" id="FungiDB:PGUG_05215"/>
<dbReference type="PANTHER" id="PTHR42714">
    <property type="entry name" value="TRNA MODIFICATION GTPASE GTPBP3"/>
    <property type="match status" value="1"/>
</dbReference>
<dbReference type="InterPro" id="IPR027266">
    <property type="entry name" value="TrmE/GcvT-like"/>
</dbReference>
<evidence type="ECO:0000256" key="5">
    <source>
        <dbReference type="ARBA" id="ARBA00023134"/>
    </source>
</evidence>
<comment type="similarity">
    <text evidence="2 6">Belongs to the TRAFAC class TrmE-Era-EngA-EngB-Septin-like GTPase superfamily. TrmE GTPase family.</text>
</comment>
<evidence type="ECO:0000313" key="9">
    <source>
        <dbReference type="Proteomes" id="UP000001997"/>
    </source>
</evidence>
<dbReference type="CDD" id="cd04164">
    <property type="entry name" value="trmE"/>
    <property type="match status" value="1"/>
</dbReference>
<keyword evidence="9" id="KW-1185">Reference proteome</keyword>
<evidence type="ECO:0000259" key="7">
    <source>
        <dbReference type="PROSITE" id="PS51709"/>
    </source>
</evidence>
<dbReference type="GO" id="GO:0070899">
    <property type="term" value="P:mitochondrial tRNA wobble uridine modification"/>
    <property type="evidence" value="ECO:0007669"/>
    <property type="project" value="EnsemblFungi"/>
</dbReference>
<dbReference type="GO" id="GO:0005525">
    <property type="term" value="F:GTP binding"/>
    <property type="evidence" value="ECO:0007669"/>
    <property type="project" value="UniProtKB-KW"/>
</dbReference>
<dbReference type="PROSITE" id="PS51709">
    <property type="entry name" value="G_TRME"/>
    <property type="match status" value="1"/>
</dbReference>
<feature type="domain" description="TrmE-type G" evidence="7">
    <location>
        <begin position="256"/>
        <end position="426"/>
    </location>
</feature>
<reference evidence="8 9" key="1">
    <citation type="journal article" date="2009" name="Nature">
        <title>Evolution of pathogenicity and sexual reproduction in eight Candida genomes.</title>
        <authorList>
            <person name="Butler G."/>
            <person name="Rasmussen M.D."/>
            <person name="Lin M.F."/>
            <person name="Santos M.A."/>
            <person name="Sakthikumar S."/>
            <person name="Munro C.A."/>
            <person name="Rheinbay E."/>
            <person name="Grabherr M."/>
            <person name="Forche A."/>
            <person name="Reedy J.L."/>
            <person name="Agrafioti I."/>
            <person name="Arnaud M.B."/>
            <person name="Bates S."/>
            <person name="Brown A.J."/>
            <person name="Brunke S."/>
            <person name="Costanzo M.C."/>
            <person name="Fitzpatrick D.A."/>
            <person name="de Groot P.W."/>
            <person name="Harris D."/>
            <person name="Hoyer L.L."/>
            <person name="Hube B."/>
            <person name="Klis F.M."/>
            <person name="Kodira C."/>
            <person name="Lennard N."/>
            <person name="Logue M.E."/>
            <person name="Martin R."/>
            <person name="Neiman A.M."/>
            <person name="Nikolaou E."/>
            <person name="Quail M.A."/>
            <person name="Quinn J."/>
            <person name="Santos M.C."/>
            <person name="Schmitzberger F.F."/>
            <person name="Sherlock G."/>
            <person name="Shah P."/>
            <person name="Silverstein K.A."/>
            <person name="Skrzypek M.S."/>
            <person name="Soll D."/>
            <person name="Staggs R."/>
            <person name="Stansfield I."/>
            <person name="Stumpf M.P."/>
            <person name="Sudbery P.E."/>
            <person name="Srikantha T."/>
            <person name="Zeng Q."/>
            <person name="Berman J."/>
            <person name="Berriman M."/>
            <person name="Heitman J."/>
            <person name="Gow N.A."/>
            <person name="Lorenz M.C."/>
            <person name="Birren B.W."/>
            <person name="Kellis M."/>
            <person name="Cuomo C.A."/>
        </authorList>
    </citation>
    <scope>NUCLEOTIDE SEQUENCE [LARGE SCALE GENOMIC DNA]</scope>
    <source>
        <strain evidence="9">ATCC 6260 / CBS 566 / DSM 6381 / JCM 1539 / NBRC 10279 / NRRL Y-324</strain>
    </source>
</reference>
<keyword evidence="5 6" id="KW-0342">GTP-binding</keyword>
<sequence>MNLLCNVKRLLRSPVPSRMVQPYRRVATSDYSPTIYALSTKMGRAAIGVVRISGSQSRYIYKKLTKKESEPLPRVAAVRNLYSSRSGVQLDNALTLFFQAPHTYTGEDLLELHLHGGTAVVQSVLKAIEELHQPEKQIFIRYAENGEFSRRAFINGKYDLMEIEGIREMIDAETESQRLASLASMDGSNSGLFRSWRQEIARNVALLTTVIDFGEDHDIEEVSQLFGQVGANIHQLESSIREYLYRAERSQVLLNGIKLSLLGPPNAGKSSLLNCLASKNAAIVSEIAGTTRDIIDIPLDINGYKIIIGDTAGIRSLEDADTIEKEGIKRAKAASLTSDIVLLVLPVDKPVVDDSFLEHIKQLTQHKKRIIVVFNKRDLSNETLNKNLLEKYSRVFGIEKPLFHFVSCNTGEGIDSLAKSLVSEFQNVTTSDPIIVSTRTRDLLVNDVLHGFKEFQYWRDQEDVVLASESLRQSVEGIGKITGDAVGVEEILGIVFSSFCIGK</sequence>
<dbReference type="eggNOG" id="KOG1191">
    <property type="taxonomic scope" value="Eukaryota"/>
</dbReference>